<accession>A0AAV1Y5S8</accession>
<dbReference type="Proteomes" id="UP001497480">
    <property type="component" value="Unassembled WGS sequence"/>
</dbReference>
<evidence type="ECO:0000313" key="1">
    <source>
        <dbReference type="EMBL" id="CAL0328453.1"/>
    </source>
</evidence>
<name>A0AAV1Y5S8_LUPLU</name>
<proteinExistence type="predicted"/>
<organism evidence="1 2">
    <name type="scientific">Lupinus luteus</name>
    <name type="common">European yellow lupine</name>
    <dbReference type="NCBI Taxonomy" id="3873"/>
    <lineage>
        <taxon>Eukaryota</taxon>
        <taxon>Viridiplantae</taxon>
        <taxon>Streptophyta</taxon>
        <taxon>Embryophyta</taxon>
        <taxon>Tracheophyta</taxon>
        <taxon>Spermatophyta</taxon>
        <taxon>Magnoliopsida</taxon>
        <taxon>eudicotyledons</taxon>
        <taxon>Gunneridae</taxon>
        <taxon>Pentapetalae</taxon>
        <taxon>rosids</taxon>
        <taxon>fabids</taxon>
        <taxon>Fabales</taxon>
        <taxon>Fabaceae</taxon>
        <taxon>Papilionoideae</taxon>
        <taxon>50 kb inversion clade</taxon>
        <taxon>genistoids sensu lato</taxon>
        <taxon>core genistoids</taxon>
        <taxon>Genisteae</taxon>
        <taxon>Lupinus</taxon>
    </lineage>
</organism>
<gene>
    <name evidence="1" type="ORF">LLUT_LOCUS29513</name>
</gene>
<dbReference type="EMBL" id="CAXHTB010000021">
    <property type="protein sequence ID" value="CAL0328453.1"/>
    <property type="molecule type" value="Genomic_DNA"/>
</dbReference>
<protein>
    <submittedName>
        <fullName evidence="1">Uncharacterized protein</fullName>
    </submittedName>
</protein>
<keyword evidence="2" id="KW-1185">Reference proteome</keyword>
<reference evidence="1 2" key="1">
    <citation type="submission" date="2024-03" db="EMBL/GenBank/DDBJ databases">
        <authorList>
            <person name="Martinez-Hernandez J."/>
        </authorList>
    </citation>
    <scope>NUCLEOTIDE SEQUENCE [LARGE SCALE GENOMIC DNA]</scope>
</reference>
<evidence type="ECO:0000313" key="2">
    <source>
        <dbReference type="Proteomes" id="UP001497480"/>
    </source>
</evidence>
<dbReference type="AlphaFoldDB" id="A0AAV1Y5S8"/>
<sequence>MDKHSYWDYHMDQAGYSYNSFLHLLLPFHLHIVQQQLSMDNRSSPLSLLRPFCGYQPKPLFLPLPKPSPFVGYLKSLKVKH</sequence>
<comment type="caution">
    <text evidence="1">The sequence shown here is derived from an EMBL/GenBank/DDBJ whole genome shotgun (WGS) entry which is preliminary data.</text>
</comment>